<protein>
    <submittedName>
        <fullName evidence="1">Uncharacterized protein</fullName>
    </submittedName>
</protein>
<sequence>MLNLEILKSLHCGMHLTGRYRTS</sequence>
<name>A0AAF0PMF7_SOLVR</name>
<proteinExistence type="predicted"/>
<evidence type="ECO:0000313" key="2">
    <source>
        <dbReference type="Proteomes" id="UP001234989"/>
    </source>
</evidence>
<dbReference type="Proteomes" id="UP001234989">
    <property type="component" value="Chromosome 1"/>
</dbReference>
<organism evidence="1 2">
    <name type="scientific">Solanum verrucosum</name>
    <dbReference type="NCBI Taxonomy" id="315347"/>
    <lineage>
        <taxon>Eukaryota</taxon>
        <taxon>Viridiplantae</taxon>
        <taxon>Streptophyta</taxon>
        <taxon>Embryophyta</taxon>
        <taxon>Tracheophyta</taxon>
        <taxon>Spermatophyta</taxon>
        <taxon>Magnoliopsida</taxon>
        <taxon>eudicotyledons</taxon>
        <taxon>Gunneridae</taxon>
        <taxon>Pentapetalae</taxon>
        <taxon>asterids</taxon>
        <taxon>lamiids</taxon>
        <taxon>Solanales</taxon>
        <taxon>Solanaceae</taxon>
        <taxon>Solanoideae</taxon>
        <taxon>Solaneae</taxon>
        <taxon>Solanum</taxon>
    </lineage>
</organism>
<dbReference type="EMBL" id="CP133612">
    <property type="protein sequence ID" value="WMV07664.1"/>
    <property type="molecule type" value="Genomic_DNA"/>
</dbReference>
<accession>A0AAF0PMF7</accession>
<keyword evidence="2" id="KW-1185">Reference proteome</keyword>
<evidence type="ECO:0000313" key="1">
    <source>
        <dbReference type="EMBL" id="WMV07664.1"/>
    </source>
</evidence>
<dbReference type="AlphaFoldDB" id="A0AAF0PMF7"/>
<gene>
    <name evidence="1" type="ORF">MTR67_001049</name>
</gene>
<reference evidence="1" key="1">
    <citation type="submission" date="2023-08" db="EMBL/GenBank/DDBJ databases">
        <title>A de novo genome assembly of Solanum verrucosum Schlechtendal, a Mexican diploid species geographically isolated from the other diploid A-genome species in potato relatives.</title>
        <authorList>
            <person name="Hosaka K."/>
        </authorList>
    </citation>
    <scope>NUCLEOTIDE SEQUENCE</scope>
    <source>
        <tissue evidence="1">Young leaves</tissue>
    </source>
</reference>